<protein>
    <submittedName>
        <fullName evidence="1">Uncharacterized protein</fullName>
    </submittedName>
</protein>
<dbReference type="AntiFam" id="ANF00041">
    <property type="entry name" value="Antisense to RNaseP"/>
</dbReference>
<name>A0A6N2Y5J8_KLEOX</name>
<sequence length="262" mass="28685">MKLTVKPLSFGYSVVDRHSSAPCFNPKPEAKTPAIAGRGFAEKLKLTVKPLSFGYSVVDSHSSAPCFNPKPEAKTPAIAGRGFAEKLKLTVKPGSVVDSHSSRPAIAHWLKQPTRVQYGPYLVNPYLALLRVEFTVPRTVTRRAVRSYRTLSPLPDPTCVGHRRFALCCTGRGLAPPRRYLAPCPMEPGLSSPPPVSPEEDDDEAATVWSASARSIEGLPTVVILPSPSQPAMSPQYYATHDKYCPPRRETPLRASLRWSAR</sequence>
<proteinExistence type="predicted"/>
<evidence type="ECO:0000313" key="1">
    <source>
        <dbReference type="EMBL" id="VYT60878.1"/>
    </source>
</evidence>
<reference evidence="1" key="1">
    <citation type="submission" date="2019-11" db="EMBL/GenBank/DDBJ databases">
        <authorList>
            <person name="Feng L."/>
        </authorList>
    </citation>
    <scope>NUCLEOTIDE SEQUENCE</scope>
    <source>
        <strain evidence="1">KOxytocaLFYP65</strain>
    </source>
</reference>
<dbReference type="EMBL" id="CACRTM010000010">
    <property type="protein sequence ID" value="VYT60878.1"/>
    <property type="molecule type" value="Genomic_DNA"/>
</dbReference>
<dbReference type="AlphaFoldDB" id="A0A6N2Y5J8"/>
<organism evidence="1">
    <name type="scientific">Klebsiella oxytoca</name>
    <dbReference type="NCBI Taxonomy" id="571"/>
    <lineage>
        <taxon>Bacteria</taxon>
        <taxon>Pseudomonadati</taxon>
        <taxon>Pseudomonadota</taxon>
        <taxon>Gammaproteobacteria</taxon>
        <taxon>Enterobacterales</taxon>
        <taxon>Enterobacteriaceae</taxon>
        <taxon>Klebsiella/Raoultella group</taxon>
        <taxon>Klebsiella</taxon>
    </lineage>
</organism>
<gene>
    <name evidence="1" type="ORF">KOLFYP65_02813</name>
</gene>
<accession>A0A6N2Y5J8</accession>